<comment type="caution">
    <text evidence="1">The sequence shown here is derived from an EMBL/GenBank/DDBJ whole genome shotgun (WGS) entry which is preliminary data.</text>
</comment>
<accession>A0A1J5QAV5</accession>
<name>A0A1J5QAV5_9ZZZZ</name>
<dbReference type="EMBL" id="MLJW01002441">
    <property type="protein sequence ID" value="OIQ74627.1"/>
    <property type="molecule type" value="Genomic_DNA"/>
</dbReference>
<reference evidence="1" key="1">
    <citation type="submission" date="2016-10" db="EMBL/GenBank/DDBJ databases">
        <title>Sequence of Gallionella enrichment culture.</title>
        <authorList>
            <person name="Poehlein A."/>
            <person name="Muehling M."/>
            <person name="Daniel R."/>
        </authorList>
    </citation>
    <scope>NUCLEOTIDE SEQUENCE</scope>
</reference>
<evidence type="ECO:0000313" key="1">
    <source>
        <dbReference type="EMBL" id="OIQ74627.1"/>
    </source>
</evidence>
<dbReference type="AlphaFoldDB" id="A0A1J5QAV5"/>
<gene>
    <name evidence="1" type="ORF">GALL_437180</name>
</gene>
<sequence>MLLMCYDLFGEIPVTLPECLLWVEIVAPRIGPDPRRIARYIVDWNVPEKVREAKRRGVYNSITARDL</sequence>
<protein>
    <submittedName>
        <fullName evidence="1">Uncharacterized protein</fullName>
    </submittedName>
</protein>
<organism evidence="1">
    <name type="scientific">mine drainage metagenome</name>
    <dbReference type="NCBI Taxonomy" id="410659"/>
    <lineage>
        <taxon>unclassified sequences</taxon>
        <taxon>metagenomes</taxon>
        <taxon>ecological metagenomes</taxon>
    </lineage>
</organism>
<proteinExistence type="predicted"/>